<dbReference type="InParanoid" id="A7ESJ5"/>
<evidence type="ECO:0000313" key="1">
    <source>
        <dbReference type="EMBL" id="EDN92437.1"/>
    </source>
</evidence>
<protein>
    <submittedName>
        <fullName evidence="1">Uncharacterized protein</fullName>
    </submittedName>
</protein>
<dbReference type="KEGG" id="ssl:SS1G_08300"/>
<organism evidence="1 2">
    <name type="scientific">Sclerotinia sclerotiorum (strain ATCC 18683 / 1980 / Ss-1)</name>
    <name type="common">White mold</name>
    <name type="synonym">Whetzelinia sclerotiorum</name>
    <dbReference type="NCBI Taxonomy" id="665079"/>
    <lineage>
        <taxon>Eukaryota</taxon>
        <taxon>Fungi</taxon>
        <taxon>Dikarya</taxon>
        <taxon>Ascomycota</taxon>
        <taxon>Pezizomycotina</taxon>
        <taxon>Leotiomycetes</taxon>
        <taxon>Helotiales</taxon>
        <taxon>Sclerotiniaceae</taxon>
        <taxon>Sclerotinia</taxon>
    </lineage>
</organism>
<reference evidence="2" key="1">
    <citation type="journal article" date="2011" name="PLoS Genet.">
        <title>Genomic analysis of the necrotrophic fungal pathogens Sclerotinia sclerotiorum and Botrytis cinerea.</title>
        <authorList>
            <person name="Amselem J."/>
            <person name="Cuomo C.A."/>
            <person name="van Kan J.A."/>
            <person name="Viaud M."/>
            <person name="Benito E.P."/>
            <person name="Couloux A."/>
            <person name="Coutinho P.M."/>
            <person name="de Vries R.P."/>
            <person name="Dyer P.S."/>
            <person name="Fillinger S."/>
            <person name="Fournier E."/>
            <person name="Gout L."/>
            <person name="Hahn M."/>
            <person name="Kohn L."/>
            <person name="Lapalu N."/>
            <person name="Plummer K.M."/>
            <person name="Pradier J.M."/>
            <person name="Quevillon E."/>
            <person name="Sharon A."/>
            <person name="Simon A."/>
            <person name="ten Have A."/>
            <person name="Tudzynski B."/>
            <person name="Tudzynski P."/>
            <person name="Wincker P."/>
            <person name="Andrew M."/>
            <person name="Anthouard V."/>
            <person name="Beever R.E."/>
            <person name="Beffa R."/>
            <person name="Benoit I."/>
            <person name="Bouzid O."/>
            <person name="Brault B."/>
            <person name="Chen Z."/>
            <person name="Choquer M."/>
            <person name="Collemare J."/>
            <person name="Cotton P."/>
            <person name="Danchin E.G."/>
            <person name="Da Silva C."/>
            <person name="Gautier A."/>
            <person name="Giraud C."/>
            <person name="Giraud T."/>
            <person name="Gonzalez C."/>
            <person name="Grossetete S."/>
            <person name="Guldener U."/>
            <person name="Henrissat B."/>
            <person name="Howlett B.J."/>
            <person name="Kodira C."/>
            <person name="Kretschmer M."/>
            <person name="Lappartient A."/>
            <person name="Leroch M."/>
            <person name="Levis C."/>
            <person name="Mauceli E."/>
            <person name="Neuveglise C."/>
            <person name="Oeser B."/>
            <person name="Pearson M."/>
            <person name="Poulain J."/>
            <person name="Poussereau N."/>
            <person name="Quesneville H."/>
            <person name="Rascle C."/>
            <person name="Schumacher J."/>
            <person name="Segurens B."/>
            <person name="Sexton A."/>
            <person name="Silva E."/>
            <person name="Sirven C."/>
            <person name="Soanes D.M."/>
            <person name="Talbot N.J."/>
            <person name="Templeton M."/>
            <person name="Yandava C."/>
            <person name="Yarden O."/>
            <person name="Zeng Q."/>
            <person name="Rollins J.A."/>
            <person name="Lebrun M.H."/>
            <person name="Dickman M."/>
        </authorList>
    </citation>
    <scope>NUCLEOTIDE SEQUENCE [LARGE SCALE GENOMIC DNA]</scope>
    <source>
        <strain evidence="2">ATCC 18683 / 1980 / Ss-1</strain>
    </source>
</reference>
<dbReference type="HOGENOM" id="CLU_2442206_0_0_1"/>
<proteinExistence type="predicted"/>
<accession>A7ESJ5</accession>
<name>A7ESJ5_SCLS1</name>
<evidence type="ECO:0000313" key="2">
    <source>
        <dbReference type="Proteomes" id="UP000001312"/>
    </source>
</evidence>
<dbReference type="GeneID" id="5486834"/>
<gene>
    <name evidence="1" type="ORF">SS1G_08300</name>
</gene>
<dbReference type="RefSeq" id="XP_001590560.1">
    <property type="nucleotide sequence ID" value="XM_001590510.1"/>
</dbReference>
<keyword evidence="2" id="KW-1185">Reference proteome</keyword>
<dbReference type="AlphaFoldDB" id="A7ESJ5"/>
<dbReference type="Proteomes" id="UP000001312">
    <property type="component" value="Unassembled WGS sequence"/>
</dbReference>
<sequence>MAAYDIILCCDYHSALRQVGLLLRRSINGSLLTTKTAPDTRKYEGKHDMYTLPSLVVQPEGLSILNSFEGFEALGRDWIYSNNQNILEDL</sequence>
<dbReference type="EMBL" id="CH476631">
    <property type="protein sequence ID" value="EDN92437.1"/>
    <property type="molecule type" value="Genomic_DNA"/>
</dbReference>